<proteinExistence type="predicted"/>
<comment type="caution">
    <text evidence="3">The sequence shown here is derived from an EMBL/GenBank/DDBJ whole genome shotgun (WGS) entry which is preliminary data.</text>
</comment>
<dbReference type="Proteomes" id="UP001487740">
    <property type="component" value="Unassembled WGS sequence"/>
</dbReference>
<reference evidence="3 4" key="1">
    <citation type="submission" date="2023-03" db="EMBL/GenBank/DDBJ databases">
        <title>High-quality genome of Scylla paramamosain provides insights in environmental adaptation.</title>
        <authorList>
            <person name="Zhang L."/>
        </authorList>
    </citation>
    <scope>NUCLEOTIDE SEQUENCE [LARGE SCALE GENOMIC DNA]</scope>
    <source>
        <strain evidence="3">LZ_2023a</strain>
        <tissue evidence="3">Muscle</tissue>
    </source>
</reference>
<evidence type="ECO:0000313" key="3">
    <source>
        <dbReference type="EMBL" id="KAK8377408.1"/>
    </source>
</evidence>
<protein>
    <submittedName>
        <fullName evidence="3">Uncharacterized protein</fullName>
    </submittedName>
</protein>
<organism evidence="3 4">
    <name type="scientific">Scylla paramamosain</name>
    <name type="common">Mud crab</name>
    <dbReference type="NCBI Taxonomy" id="85552"/>
    <lineage>
        <taxon>Eukaryota</taxon>
        <taxon>Metazoa</taxon>
        <taxon>Ecdysozoa</taxon>
        <taxon>Arthropoda</taxon>
        <taxon>Crustacea</taxon>
        <taxon>Multicrustacea</taxon>
        <taxon>Malacostraca</taxon>
        <taxon>Eumalacostraca</taxon>
        <taxon>Eucarida</taxon>
        <taxon>Decapoda</taxon>
        <taxon>Pleocyemata</taxon>
        <taxon>Brachyura</taxon>
        <taxon>Eubrachyura</taxon>
        <taxon>Portunoidea</taxon>
        <taxon>Portunidae</taxon>
        <taxon>Portuninae</taxon>
        <taxon>Scylla</taxon>
    </lineage>
</organism>
<accession>A0AAW0SQM0</accession>
<keyword evidence="4" id="KW-1185">Reference proteome</keyword>
<evidence type="ECO:0000256" key="2">
    <source>
        <dbReference type="SAM" id="SignalP"/>
    </source>
</evidence>
<feature type="signal peptide" evidence="2">
    <location>
        <begin position="1"/>
        <end position="22"/>
    </location>
</feature>
<gene>
    <name evidence="3" type="ORF">O3P69_013796</name>
</gene>
<sequence>MQPLTLLLMVAVALSAMVVVQAQLFPDGEPEVPRPQQSTHYRPHHQPRNYRQHHQFYHPRYFSLLISEKKKKVTET</sequence>
<feature type="compositionally biased region" description="Basic residues" evidence="1">
    <location>
        <begin position="41"/>
        <end position="52"/>
    </location>
</feature>
<evidence type="ECO:0000256" key="1">
    <source>
        <dbReference type="SAM" id="MobiDB-lite"/>
    </source>
</evidence>
<feature type="region of interest" description="Disordered" evidence="1">
    <location>
        <begin position="28"/>
        <end position="52"/>
    </location>
</feature>
<keyword evidence="2" id="KW-0732">Signal</keyword>
<feature type="chain" id="PRO_5043373615" evidence="2">
    <location>
        <begin position="23"/>
        <end position="76"/>
    </location>
</feature>
<name>A0AAW0SQM0_SCYPA</name>
<dbReference type="EMBL" id="JARAKH010000047">
    <property type="protein sequence ID" value="KAK8377408.1"/>
    <property type="molecule type" value="Genomic_DNA"/>
</dbReference>
<dbReference type="AlphaFoldDB" id="A0AAW0SQM0"/>
<evidence type="ECO:0000313" key="4">
    <source>
        <dbReference type="Proteomes" id="UP001487740"/>
    </source>
</evidence>